<name>A0A376JR77_ECOLX</name>
<dbReference type="PRINTS" id="PR01440">
    <property type="entry name" value="CELLSNTHASEB"/>
</dbReference>
<keyword evidence="8 15" id="KW-0997">Cell inner membrane</keyword>
<reference evidence="16 17" key="1">
    <citation type="submission" date="2018-06" db="EMBL/GenBank/DDBJ databases">
        <authorList>
            <consortium name="Pathogen Informatics"/>
            <person name="Doyle S."/>
        </authorList>
    </citation>
    <scope>NUCLEOTIDE SEQUENCE [LARGE SCALE GENOMIC DNA]</scope>
    <source>
        <strain evidence="16 17">NCTC10764</strain>
    </source>
</reference>
<dbReference type="GO" id="GO:0005886">
    <property type="term" value="C:plasma membrane"/>
    <property type="evidence" value="ECO:0007669"/>
    <property type="project" value="UniProtKB-SubCell"/>
</dbReference>
<dbReference type="InterPro" id="IPR018513">
    <property type="entry name" value="Cell_synthase_bac"/>
</dbReference>
<comment type="subunit">
    <text evidence="5 15">Tightly associated with the cellulose synthase catalytic subunit.</text>
</comment>
<evidence type="ECO:0000256" key="10">
    <source>
        <dbReference type="ARBA" id="ARBA00022692"/>
    </source>
</evidence>
<evidence type="ECO:0000256" key="3">
    <source>
        <dbReference type="ARBA" id="ARBA00005186"/>
    </source>
</evidence>
<dbReference type="UniPathway" id="UPA00694"/>
<comment type="similarity">
    <text evidence="4 15">Belongs to the AcsB/BcsB family.</text>
</comment>
<keyword evidence="13" id="KW-0472">Membrane</keyword>
<protein>
    <recommendedName>
        <fullName evidence="6 15">Cyclic di-GMP-binding protein</fullName>
    </recommendedName>
    <alternativeName>
        <fullName evidence="14 15">Cellulose synthase regulatory subunit</fullName>
    </alternativeName>
</protein>
<dbReference type="GO" id="GO:0030244">
    <property type="term" value="P:cellulose biosynthetic process"/>
    <property type="evidence" value="ECO:0007669"/>
    <property type="project" value="UniProtKB-KW"/>
</dbReference>
<evidence type="ECO:0000256" key="1">
    <source>
        <dbReference type="ARBA" id="ARBA00002057"/>
    </source>
</evidence>
<dbReference type="InterPro" id="IPR003920">
    <property type="entry name" value="Cell_synth_B"/>
</dbReference>
<evidence type="ECO:0000256" key="5">
    <source>
        <dbReference type="ARBA" id="ARBA00011437"/>
    </source>
</evidence>
<keyword evidence="12" id="KW-1133">Transmembrane helix</keyword>
<keyword evidence="10" id="KW-0812">Transmembrane</keyword>
<dbReference type="GO" id="GO:0006011">
    <property type="term" value="P:UDP-alpha-D-glucose metabolic process"/>
    <property type="evidence" value="ECO:0007669"/>
    <property type="project" value="InterPro"/>
</dbReference>
<evidence type="ECO:0000256" key="9">
    <source>
        <dbReference type="ARBA" id="ARBA00022636"/>
    </source>
</evidence>
<evidence type="ECO:0000256" key="12">
    <source>
        <dbReference type="ARBA" id="ARBA00022989"/>
    </source>
</evidence>
<proteinExistence type="inferred from homology"/>
<evidence type="ECO:0000313" key="16">
    <source>
        <dbReference type="EMBL" id="STE72872.1"/>
    </source>
</evidence>
<dbReference type="FunFam" id="2.60.120.260:FF:000083">
    <property type="entry name" value="Cyclic di-GMP-binding protein"/>
    <property type="match status" value="1"/>
</dbReference>
<evidence type="ECO:0000256" key="2">
    <source>
        <dbReference type="ARBA" id="ARBA00004377"/>
    </source>
</evidence>
<sequence length="284" mass="31058">MGMSAFPSFMTQATPATQPLINAEPAVAAQTEQNPQVGQVMPGVQGADAPVVAQNGPSRDVKLTFAQIAPPPGSMVLRGINPNGSIEFGMRSDEVVTKAMLNLEYTPSPSLLPVQSQLKVYLNDELMGVLPVTKEQLGKKTLAQMPINPLFITDFNRVRLEFVGHYQDVCENPASTTLWLDVGRSSGLDLTYQTLNVKNDLSHFPVPFFDPRDNRTNTLPMVFAGAPDVGLQQASAIVASWFGSRSGWRGQNFPVLYNQLPDRNAIVFATNDKRPDFPARSSRR</sequence>
<evidence type="ECO:0000256" key="13">
    <source>
        <dbReference type="ARBA" id="ARBA00023136"/>
    </source>
</evidence>
<dbReference type="EMBL" id="UFZL01000002">
    <property type="protein sequence ID" value="STE72872.1"/>
    <property type="molecule type" value="Genomic_DNA"/>
</dbReference>
<dbReference type="AlphaFoldDB" id="A0A376JR77"/>
<evidence type="ECO:0000313" key="17">
    <source>
        <dbReference type="Proteomes" id="UP000255201"/>
    </source>
</evidence>
<dbReference type="Gene3D" id="2.60.120.260">
    <property type="entry name" value="Galactose-binding domain-like"/>
    <property type="match status" value="1"/>
</dbReference>
<gene>
    <name evidence="16" type="primary">yhjN_1</name>
    <name evidence="16" type="ORF">NCTC10764_03602</name>
</gene>
<evidence type="ECO:0000256" key="11">
    <source>
        <dbReference type="ARBA" id="ARBA00022916"/>
    </source>
</evidence>
<dbReference type="PANTHER" id="PTHR39083:SF1">
    <property type="entry name" value="CYCLIC DI-GMP-BINDING PROTEIN"/>
    <property type="match status" value="1"/>
</dbReference>
<dbReference type="Pfam" id="PF03170">
    <property type="entry name" value="BcsB"/>
    <property type="match status" value="1"/>
</dbReference>
<dbReference type="Proteomes" id="UP000255201">
    <property type="component" value="Unassembled WGS sequence"/>
</dbReference>
<dbReference type="PANTHER" id="PTHR39083">
    <property type="entry name" value="CYCLIC DI-GMP-BINDING PROTEIN"/>
    <property type="match status" value="1"/>
</dbReference>
<keyword evidence="9 15" id="KW-0973">c-di-GMP</keyword>
<keyword evidence="7 15" id="KW-1003">Cell membrane</keyword>
<comment type="pathway">
    <text evidence="3 15">Glycan metabolism; bacterial cellulose biosynthesis.</text>
</comment>
<keyword evidence="11 15" id="KW-0135">Cellulose biosynthesis</keyword>
<evidence type="ECO:0000256" key="8">
    <source>
        <dbReference type="ARBA" id="ARBA00022519"/>
    </source>
</evidence>
<evidence type="ECO:0000256" key="6">
    <source>
        <dbReference type="ARBA" id="ARBA00021844"/>
    </source>
</evidence>
<evidence type="ECO:0000256" key="15">
    <source>
        <dbReference type="RuleBase" id="RU365021"/>
    </source>
</evidence>
<evidence type="ECO:0000256" key="7">
    <source>
        <dbReference type="ARBA" id="ARBA00022475"/>
    </source>
</evidence>
<comment type="function">
    <text evidence="1 15">Binds the cellulose synthase activator, bis-(3'-5') cyclic diguanylic acid (c-di-GMP).</text>
</comment>
<evidence type="ECO:0000256" key="4">
    <source>
        <dbReference type="ARBA" id="ARBA00010714"/>
    </source>
</evidence>
<comment type="subcellular location">
    <subcellularLocation>
        <location evidence="2">Cell inner membrane</location>
        <topology evidence="2">Single-pass membrane protein</topology>
    </subcellularLocation>
</comment>
<accession>A0A376JR77</accession>
<organism evidence="16 17">
    <name type="scientific">Escherichia coli</name>
    <dbReference type="NCBI Taxonomy" id="562"/>
    <lineage>
        <taxon>Bacteria</taxon>
        <taxon>Pseudomonadati</taxon>
        <taxon>Pseudomonadota</taxon>
        <taxon>Gammaproteobacteria</taxon>
        <taxon>Enterobacterales</taxon>
        <taxon>Enterobacteriaceae</taxon>
        <taxon>Escherichia</taxon>
    </lineage>
</organism>
<evidence type="ECO:0000256" key="14">
    <source>
        <dbReference type="ARBA" id="ARBA00033444"/>
    </source>
</evidence>